<dbReference type="PATRIC" id="fig|1299334.3.peg.6828"/>
<dbReference type="AlphaFoldDB" id="X7ZZL3"/>
<sequence>MISDAQVAETPHPAPGRGRTLTVRLVVRRVKDARHLDALFPCGAITRLSPTPRCRSTRPISPTDATPSSKPLRRFNRRPTAHIPSGCSRPTAPGWPAR</sequence>
<reference evidence="2" key="1">
    <citation type="submission" date="2014-01" db="EMBL/GenBank/DDBJ databases">
        <authorList>
            <person name="Brown-Elliot B."/>
            <person name="Wallace R."/>
            <person name="Lenaerts A."/>
            <person name="Ordway D."/>
            <person name="DeGroote M.A."/>
            <person name="Parker T."/>
            <person name="Sizemore C."/>
            <person name="Tallon L.J."/>
            <person name="Sadzewicz L.K."/>
            <person name="Sengamalay N."/>
            <person name="Fraser C.M."/>
            <person name="Hine E."/>
            <person name="Shefchek K.A."/>
            <person name="Das S.P."/>
            <person name="Tettelin H."/>
        </authorList>
    </citation>
    <scope>NUCLEOTIDE SEQUENCE [LARGE SCALE GENOMIC DNA]</scope>
    <source>
        <strain evidence="2">4042</strain>
    </source>
</reference>
<evidence type="ECO:0000313" key="2">
    <source>
        <dbReference type="EMBL" id="EUA24075.1"/>
    </source>
</evidence>
<dbReference type="EMBL" id="JAOB01000067">
    <property type="protein sequence ID" value="EUA24075.1"/>
    <property type="molecule type" value="Genomic_DNA"/>
</dbReference>
<name>X7ZZL3_MYCXE</name>
<feature type="region of interest" description="Disordered" evidence="1">
    <location>
        <begin position="47"/>
        <end position="98"/>
    </location>
</feature>
<protein>
    <submittedName>
        <fullName evidence="2">Putative transposase</fullName>
    </submittedName>
</protein>
<feature type="compositionally biased region" description="Basic residues" evidence="1">
    <location>
        <begin position="71"/>
        <end position="80"/>
    </location>
</feature>
<proteinExistence type="predicted"/>
<gene>
    <name evidence="2" type="ORF">I553_8428</name>
</gene>
<comment type="caution">
    <text evidence="2">The sequence shown here is derived from an EMBL/GenBank/DDBJ whole genome shotgun (WGS) entry which is preliminary data.</text>
</comment>
<accession>X7ZZL3</accession>
<feature type="compositionally biased region" description="Polar residues" evidence="1">
    <location>
        <begin position="58"/>
        <end position="69"/>
    </location>
</feature>
<organism evidence="2">
    <name type="scientific">Mycobacterium xenopi 4042</name>
    <dbReference type="NCBI Taxonomy" id="1299334"/>
    <lineage>
        <taxon>Bacteria</taxon>
        <taxon>Bacillati</taxon>
        <taxon>Actinomycetota</taxon>
        <taxon>Actinomycetes</taxon>
        <taxon>Mycobacteriales</taxon>
        <taxon>Mycobacteriaceae</taxon>
        <taxon>Mycobacterium</taxon>
    </lineage>
</organism>
<evidence type="ECO:0000256" key="1">
    <source>
        <dbReference type="SAM" id="MobiDB-lite"/>
    </source>
</evidence>